<reference evidence="2 3" key="1">
    <citation type="submission" date="2018-08" db="EMBL/GenBank/DDBJ databases">
        <title>Meiothermus luteus KCTC 52599 genome sequencing project.</title>
        <authorList>
            <person name="Da Costa M.S."/>
            <person name="Albuquerque L."/>
            <person name="Raposo P."/>
            <person name="Froufe H.J.C."/>
            <person name="Barroso C.S."/>
            <person name="Egas C."/>
        </authorList>
    </citation>
    <scope>NUCLEOTIDE SEQUENCE [LARGE SCALE GENOMIC DNA]</scope>
    <source>
        <strain evidence="2 3">KCTC 52599</strain>
    </source>
</reference>
<feature type="signal peptide" evidence="1">
    <location>
        <begin position="1"/>
        <end position="26"/>
    </location>
</feature>
<dbReference type="OrthoDB" id="31692at2"/>
<sequence length="426" mass="43631">MQRIWVLALGLLLAACSGGTGGSGNAGNGSGSGSNNVSVRIVPQTSQALAYYRVGQGGWQAITFTGSQAGFSASGEYEVAAKCAGSLQLFKATPEQISEVTLICPSGPLSFANVTLNVQPPAQIGGVNLQDGDWVVVLPGSAGSGSGPLSGGQATFSLSSLAGQQKLLITVLRVDVSGSNPSINPIGWRLVDLDLQNGQSYLIDNTGWQPFAGSSEITTTTPPSGYNGGAFVLFFKDGMKQPGTVGGFNRYGLLGATVGGKYLGFAQFSQGTNPERKLLALKETGGSNWAPSLAQPWPSGGLSVNGTSFTVSYPGALAFSLSASGLLRNAGDGTPLELRAFFFPGGPSTTYALPSLEGQLGYTVVGDPSANRTLEASALTRGSPIKGLMFAAFQGSGEPSEAMLQGIDLAWASVRVSYSSPNYTLP</sequence>
<evidence type="ECO:0000256" key="1">
    <source>
        <dbReference type="SAM" id="SignalP"/>
    </source>
</evidence>
<keyword evidence="3" id="KW-1185">Reference proteome</keyword>
<comment type="caution">
    <text evidence="2">The sequence shown here is derived from an EMBL/GenBank/DDBJ whole genome shotgun (WGS) entry which is preliminary data.</text>
</comment>
<gene>
    <name evidence="2" type="ORF">Mlute_02347</name>
</gene>
<proteinExistence type="predicted"/>
<dbReference type="AlphaFoldDB" id="A0A399EI12"/>
<dbReference type="PROSITE" id="PS51257">
    <property type="entry name" value="PROKAR_LIPOPROTEIN"/>
    <property type="match status" value="1"/>
</dbReference>
<feature type="chain" id="PRO_5017384323" evidence="1">
    <location>
        <begin position="27"/>
        <end position="426"/>
    </location>
</feature>
<name>A0A399EI12_9DEIN</name>
<accession>A0A399EI12</accession>
<evidence type="ECO:0000313" key="3">
    <source>
        <dbReference type="Proteomes" id="UP000265800"/>
    </source>
</evidence>
<dbReference type="Proteomes" id="UP000265800">
    <property type="component" value="Unassembled WGS sequence"/>
</dbReference>
<dbReference type="RefSeq" id="WP_119360877.1">
    <property type="nucleotide sequence ID" value="NZ_QWKZ01000094.1"/>
</dbReference>
<evidence type="ECO:0000313" key="2">
    <source>
        <dbReference type="EMBL" id="RIH82890.1"/>
    </source>
</evidence>
<dbReference type="EMBL" id="QWKZ01000094">
    <property type="protein sequence ID" value="RIH82890.1"/>
    <property type="molecule type" value="Genomic_DNA"/>
</dbReference>
<protein>
    <submittedName>
        <fullName evidence="2">Uncharacterized protein</fullName>
    </submittedName>
</protein>
<organism evidence="2 3">
    <name type="scientific">Meiothermus luteus</name>
    <dbReference type="NCBI Taxonomy" id="2026184"/>
    <lineage>
        <taxon>Bacteria</taxon>
        <taxon>Thermotogati</taxon>
        <taxon>Deinococcota</taxon>
        <taxon>Deinococci</taxon>
        <taxon>Thermales</taxon>
        <taxon>Thermaceae</taxon>
        <taxon>Meiothermus</taxon>
    </lineage>
</organism>
<keyword evidence="1" id="KW-0732">Signal</keyword>